<dbReference type="InterPro" id="IPR045462">
    <property type="entry name" value="aa-tRNA-synth_I_cd-bd"/>
</dbReference>
<feature type="domain" description="Aminoacyl-tRNA synthetase class I anticodon-binding" evidence="9">
    <location>
        <begin position="507"/>
        <end position="550"/>
    </location>
</feature>
<dbReference type="InterPro" id="IPR020058">
    <property type="entry name" value="Glu/Gln-tRNA-synth_Ib_cat-dom"/>
</dbReference>
<evidence type="ECO:0000256" key="6">
    <source>
        <dbReference type="ARBA" id="ARBA00023146"/>
    </source>
</evidence>
<dbReference type="GO" id="GO:0004818">
    <property type="term" value="F:glutamate-tRNA ligase activity"/>
    <property type="evidence" value="ECO:0007669"/>
    <property type="project" value="UniProtKB-UniRule"/>
</dbReference>
<dbReference type="InterPro" id="IPR049940">
    <property type="entry name" value="GluQ/Sye"/>
</dbReference>
<dbReference type="InterPro" id="IPR014729">
    <property type="entry name" value="Rossmann-like_a/b/a_fold"/>
</dbReference>
<dbReference type="InterPro" id="IPR004527">
    <property type="entry name" value="Glu-tRNA-ligase_bac/mito"/>
</dbReference>
<dbReference type="PRINTS" id="PR00987">
    <property type="entry name" value="TRNASYNTHGLU"/>
</dbReference>
<evidence type="ECO:0000256" key="5">
    <source>
        <dbReference type="ARBA" id="ARBA00022917"/>
    </source>
</evidence>
<dbReference type="EC" id="6.1.1.17" evidence="7"/>
<dbReference type="GO" id="GO:0006424">
    <property type="term" value="P:glutamyl-tRNA aminoacylation"/>
    <property type="evidence" value="ECO:0007669"/>
    <property type="project" value="UniProtKB-UniRule"/>
</dbReference>
<reference evidence="10 11" key="1">
    <citation type="journal article" date="2017" name="ISME J.">
        <title>Potential for microbial H2 and metal transformations associated with novel bacteria and archaea in deep terrestrial subsurface sediments.</title>
        <authorList>
            <person name="Hernsdorf A.W."/>
            <person name="Amano Y."/>
            <person name="Miyakawa K."/>
            <person name="Ise K."/>
            <person name="Suzuki Y."/>
            <person name="Anantharaman K."/>
            <person name="Probst A."/>
            <person name="Burstein D."/>
            <person name="Thomas B.C."/>
            <person name="Banfield J.F."/>
        </authorList>
    </citation>
    <scope>NUCLEOTIDE SEQUENCE [LARGE SCALE GENOMIC DNA]</scope>
    <source>
        <strain evidence="10">HGW-Dojkabacteria-1</strain>
    </source>
</reference>
<protein>
    <recommendedName>
        <fullName evidence="7">Glutamate--tRNA ligase</fullName>
        <ecNumber evidence="7">6.1.1.17</ecNumber>
    </recommendedName>
    <alternativeName>
        <fullName evidence="7">Glutamyl-tRNA synthetase</fullName>
        <shortName evidence="7">GluRS</shortName>
    </alternativeName>
</protein>
<dbReference type="GO" id="GO:0005829">
    <property type="term" value="C:cytosol"/>
    <property type="evidence" value="ECO:0007669"/>
    <property type="project" value="TreeGrafter"/>
</dbReference>
<gene>
    <name evidence="7" type="primary">gltX</name>
    <name evidence="10" type="ORF">CVU76_01620</name>
</gene>
<dbReference type="Gene3D" id="3.40.50.620">
    <property type="entry name" value="HUPs"/>
    <property type="match status" value="1"/>
</dbReference>
<dbReference type="InterPro" id="IPR001412">
    <property type="entry name" value="aa-tRNA-synth_I_CS"/>
</dbReference>
<comment type="subunit">
    <text evidence="7">Monomer.</text>
</comment>
<evidence type="ECO:0000256" key="2">
    <source>
        <dbReference type="ARBA" id="ARBA00022598"/>
    </source>
</evidence>
<dbReference type="SUPFAM" id="SSF48163">
    <property type="entry name" value="An anticodon-binding domain of class I aminoacyl-tRNA synthetases"/>
    <property type="match status" value="1"/>
</dbReference>
<dbReference type="Proteomes" id="UP000233417">
    <property type="component" value="Unassembled WGS sequence"/>
</dbReference>
<comment type="caution">
    <text evidence="10">The sequence shown here is derived from an EMBL/GenBank/DDBJ whole genome shotgun (WGS) entry which is preliminary data.</text>
</comment>
<name>A0A2N2F3B6_9BACT</name>
<keyword evidence="3 7" id="KW-0547">Nucleotide-binding</keyword>
<evidence type="ECO:0000313" key="10">
    <source>
        <dbReference type="EMBL" id="PKN02715.1"/>
    </source>
</evidence>
<keyword evidence="2 7" id="KW-0436">Ligase</keyword>
<dbReference type="Pfam" id="PF19269">
    <property type="entry name" value="Anticodon_2"/>
    <property type="match status" value="1"/>
</dbReference>
<dbReference type="HAMAP" id="MF_00022">
    <property type="entry name" value="Glu_tRNA_synth_type1"/>
    <property type="match status" value="1"/>
</dbReference>
<dbReference type="PANTHER" id="PTHR43311:SF2">
    <property type="entry name" value="GLUTAMATE--TRNA LIGASE, MITOCHONDRIAL-RELATED"/>
    <property type="match status" value="1"/>
</dbReference>
<dbReference type="InterPro" id="IPR008925">
    <property type="entry name" value="aa_tRNA-synth_I_cd-bd_sf"/>
</dbReference>
<dbReference type="SUPFAM" id="SSF52374">
    <property type="entry name" value="Nucleotidylyl transferase"/>
    <property type="match status" value="1"/>
</dbReference>
<dbReference type="PROSITE" id="PS00178">
    <property type="entry name" value="AA_TRNA_LIGASE_I"/>
    <property type="match status" value="1"/>
</dbReference>
<evidence type="ECO:0000256" key="1">
    <source>
        <dbReference type="ARBA" id="ARBA00007894"/>
    </source>
</evidence>
<dbReference type="InterPro" id="IPR020751">
    <property type="entry name" value="aa-tRNA-synth_I_codon-bd_sub2"/>
</dbReference>
<comment type="similarity">
    <text evidence="1 7">Belongs to the class-I aminoacyl-tRNA synthetase family. Glutamate--tRNA ligase type 1 subfamily.</text>
</comment>
<keyword evidence="5 7" id="KW-0648">Protein biosynthesis</keyword>
<keyword evidence="4 7" id="KW-0067">ATP-binding</keyword>
<comment type="function">
    <text evidence="7">Catalyzes the attachment of glutamate to tRNA(Glu) in a two-step reaction: glutamate is first activated by ATP to form Glu-AMP and then transferred to the acceptor end of tRNA(Glu).</text>
</comment>
<dbReference type="InterPro" id="IPR000924">
    <property type="entry name" value="Glu/Gln-tRNA-synth"/>
</dbReference>
<keyword evidence="7" id="KW-0963">Cytoplasm</keyword>
<feature type="short sequence motif" description="'HIGH' region" evidence="7">
    <location>
        <begin position="45"/>
        <end position="55"/>
    </location>
</feature>
<proteinExistence type="inferred from homology"/>
<feature type="short sequence motif" description="'KMSKS' region" evidence="7">
    <location>
        <begin position="297"/>
        <end position="301"/>
    </location>
</feature>
<dbReference type="EMBL" id="PHAO01000001">
    <property type="protein sequence ID" value="PKN02715.1"/>
    <property type="molecule type" value="Genomic_DNA"/>
</dbReference>
<keyword evidence="6 7" id="KW-0030">Aminoacyl-tRNA synthetase</keyword>
<dbReference type="AlphaFoldDB" id="A0A2N2F3B6"/>
<dbReference type="NCBIfam" id="TIGR00464">
    <property type="entry name" value="gltX_bact"/>
    <property type="match status" value="1"/>
</dbReference>
<feature type="domain" description="Glutamyl/glutaminyl-tRNA synthetase class Ib catalytic" evidence="8">
    <location>
        <begin position="39"/>
        <end position="368"/>
    </location>
</feature>
<evidence type="ECO:0000256" key="7">
    <source>
        <dbReference type="HAMAP-Rule" id="MF_00022"/>
    </source>
</evidence>
<dbReference type="Pfam" id="PF00749">
    <property type="entry name" value="tRNA-synt_1c"/>
    <property type="match status" value="1"/>
</dbReference>
<dbReference type="Gene3D" id="1.10.10.350">
    <property type="match status" value="1"/>
</dbReference>
<feature type="binding site" evidence="7">
    <location>
        <position position="300"/>
    </location>
    <ligand>
        <name>ATP</name>
        <dbReference type="ChEBI" id="CHEBI:30616"/>
    </ligand>
</feature>
<sequence length="553" mass="64294">MRTEQENIQIAQLLFPEVKESVEDIFKRYPKRNLNEEQLVLRFAPSPTGFLHIGNVYTSLVGYLLSKRSNGMFLLRIEDTDKEREVENGISAIVNGLKGFGIHFDEGMKNELESEGEYGPYIQSQRIDIYKVFARDLVSKGKAYLCFATPEELEEIREKQTSMKVRTGYYGEFAKWRNASFDEVMKNLNSGKPFVIRLYSNGNIENKINSVDLIKGGVTVSENDMDAVLLKSDGLPTYHFAHPIDDTLMGISFVTRGEEWFASQSLHMEIFKVLYFKQLQYAHISPLMKMDEGGKRKLSKRKDPEAAVSFYLENGFPIEGVKEYLLNIANSNFSDWRIQNPEKGIVEFDLKLEKFNKAGALFDITKLNDVCKEYISRLSAKQVYEYALEWAREYDSRLFEKLTNHKDYSIEILNIEREGEKIRKDIVKWSDVPYQMELFFDDMYKDMKKESLDMSLDLQKDILNEYLDTFYMGDSAPEWFGKIKEIGIKNGFCADYKEYEKSPKKYKGKIGDVAMVIRVAITGRKQTPDLYQVIQVMGENRIRERIKEYINSL</sequence>
<comment type="caution">
    <text evidence="7">Lacks conserved residue(s) required for the propagation of feature annotation.</text>
</comment>
<organism evidence="10 11">
    <name type="scientific">Candidatus Dojkabacteria bacterium HGW-Dojkabacteria-1</name>
    <dbReference type="NCBI Taxonomy" id="2013761"/>
    <lineage>
        <taxon>Bacteria</taxon>
        <taxon>Candidatus Dojkabacteria</taxon>
    </lineage>
</organism>
<comment type="catalytic activity">
    <reaction evidence="7">
        <text>tRNA(Glu) + L-glutamate + ATP = L-glutamyl-tRNA(Glu) + AMP + diphosphate</text>
        <dbReference type="Rhea" id="RHEA:23540"/>
        <dbReference type="Rhea" id="RHEA-COMP:9663"/>
        <dbReference type="Rhea" id="RHEA-COMP:9680"/>
        <dbReference type="ChEBI" id="CHEBI:29985"/>
        <dbReference type="ChEBI" id="CHEBI:30616"/>
        <dbReference type="ChEBI" id="CHEBI:33019"/>
        <dbReference type="ChEBI" id="CHEBI:78442"/>
        <dbReference type="ChEBI" id="CHEBI:78520"/>
        <dbReference type="ChEBI" id="CHEBI:456215"/>
        <dbReference type="EC" id="6.1.1.17"/>
    </reaction>
</comment>
<evidence type="ECO:0000256" key="4">
    <source>
        <dbReference type="ARBA" id="ARBA00022840"/>
    </source>
</evidence>
<evidence type="ECO:0000259" key="8">
    <source>
        <dbReference type="Pfam" id="PF00749"/>
    </source>
</evidence>
<evidence type="ECO:0000313" key="11">
    <source>
        <dbReference type="Proteomes" id="UP000233417"/>
    </source>
</evidence>
<accession>A0A2N2F3B6</accession>
<dbReference type="GO" id="GO:0005524">
    <property type="term" value="F:ATP binding"/>
    <property type="evidence" value="ECO:0007669"/>
    <property type="project" value="UniProtKB-UniRule"/>
</dbReference>
<comment type="subcellular location">
    <subcellularLocation>
        <location evidence="7">Cytoplasm</location>
    </subcellularLocation>
</comment>
<dbReference type="GO" id="GO:0000049">
    <property type="term" value="F:tRNA binding"/>
    <property type="evidence" value="ECO:0007669"/>
    <property type="project" value="InterPro"/>
</dbReference>
<evidence type="ECO:0000259" key="9">
    <source>
        <dbReference type="Pfam" id="PF19269"/>
    </source>
</evidence>
<dbReference type="PANTHER" id="PTHR43311">
    <property type="entry name" value="GLUTAMATE--TRNA LIGASE"/>
    <property type="match status" value="1"/>
</dbReference>
<evidence type="ECO:0000256" key="3">
    <source>
        <dbReference type="ARBA" id="ARBA00022741"/>
    </source>
</evidence>